<dbReference type="Proteomes" id="UP000481153">
    <property type="component" value="Unassembled WGS sequence"/>
</dbReference>
<dbReference type="SUPFAM" id="SSF64268">
    <property type="entry name" value="PX domain"/>
    <property type="match status" value="1"/>
</dbReference>
<dbReference type="VEuPathDB" id="FungiDB:AeMF1_010798"/>
<feature type="domain" description="PX" evidence="1">
    <location>
        <begin position="10"/>
        <end position="147"/>
    </location>
</feature>
<proteinExistence type="predicted"/>
<dbReference type="Gene3D" id="3.30.1520.10">
    <property type="entry name" value="Phox-like domain"/>
    <property type="match status" value="1"/>
</dbReference>
<gene>
    <name evidence="2" type="ORF">Ae201684_007154</name>
</gene>
<comment type="caution">
    <text evidence="2">The sequence shown here is derived from an EMBL/GenBank/DDBJ whole genome shotgun (WGS) entry which is preliminary data.</text>
</comment>
<dbReference type="EMBL" id="VJMJ01000088">
    <property type="protein sequence ID" value="KAF0736707.1"/>
    <property type="molecule type" value="Genomic_DNA"/>
</dbReference>
<keyword evidence="3" id="KW-1185">Reference proteome</keyword>
<protein>
    <recommendedName>
        <fullName evidence="1">PX domain-containing protein</fullName>
    </recommendedName>
</protein>
<dbReference type="PROSITE" id="PS50195">
    <property type="entry name" value="PX"/>
    <property type="match status" value="1"/>
</dbReference>
<organism evidence="2 3">
    <name type="scientific">Aphanomyces euteiches</name>
    <dbReference type="NCBI Taxonomy" id="100861"/>
    <lineage>
        <taxon>Eukaryota</taxon>
        <taxon>Sar</taxon>
        <taxon>Stramenopiles</taxon>
        <taxon>Oomycota</taxon>
        <taxon>Saprolegniomycetes</taxon>
        <taxon>Saprolegniales</taxon>
        <taxon>Verrucalvaceae</taxon>
        <taxon>Aphanomyces</taxon>
    </lineage>
</organism>
<evidence type="ECO:0000259" key="1">
    <source>
        <dbReference type="PROSITE" id="PS50195"/>
    </source>
</evidence>
<dbReference type="GO" id="GO:0035091">
    <property type="term" value="F:phosphatidylinositol binding"/>
    <property type="evidence" value="ECO:0007669"/>
    <property type="project" value="InterPro"/>
</dbReference>
<accession>A0A6G0X9D8</accession>
<dbReference type="CDD" id="cd06093">
    <property type="entry name" value="PX_domain"/>
    <property type="match status" value="1"/>
</dbReference>
<evidence type="ECO:0000313" key="2">
    <source>
        <dbReference type="EMBL" id="KAF0736707.1"/>
    </source>
</evidence>
<evidence type="ECO:0000313" key="3">
    <source>
        <dbReference type="Proteomes" id="UP000481153"/>
    </source>
</evidence>
<dbReference type="Pfam" id="PF00787">
    <property type="entry name" value="PX"/>
    <property type="match status" value="1"/>
</dbReference>
<sequence length="229" mass="26391">MELSSNIMRPSDVSAIQVFFVDTAKKEGKTKYLLHVKHTATQAQWAIERSYSEFLDLRDRLHICVKYARHRCPGCVSYARMLDRFGFPPKKLLNQSPKVIVERSQQLSRFMTAIASHTFTSTPKCQNCGGTAFDMTKKFLLRDSASFQDTCTMAMIEETITPRAFFIEYCRSSSKIECYKGRTIVKVVQVQRVPLNAIRPRPTLLRMENDAMIHHIETEAQHMRSITVM</sequence>
<reference evidence="2 3" key="1">
    <citation type="submission" date="2019-07" db="EMBL/GenBank/DDBJ databases">
        <title>Genomics analysis of Aphanomyces spp. identifies a new class of oomycete effector associated with host adaptation.</title>
        <authorList>
            <person name="Gaulin E."/>
        </authorList>
    </citation>
    <scope>NUCLEOTIDE SEQUENCE [LARGE SCALE GENOMIC DNA]</scope>
    <source>
        <strain evidence="2 3">ATCC 201684</strain>
    </source>
</reference>
<name>A0A6G0X9D8_9STRA</name>
<dbReference type="InterPro" id="IPR036871">
    <property type="entry name" value="PX_dom_sf"/>
</dbReference>
<dbReference type="InterPro" id="IPR001683">
    <property type="entry name" value="PX_dom"/>
</dbReference>
<dbReference type="AlphaFoldDB" id="A0A6G0X9D8"/>